<dbReference type="Proteomes" id="UP000265745">
    <property type="component" value="Unassembled WGS sequence"/>
</dbReference>
<evidence type="ECO:0000256" key="2">
    <source>
        <dbReference type="ARBA" id="ARBA00022679"/>
    </source>
</evidence>
<dbReference type="GO" id="GO:0070733">
    <property type="term" value="F:AMPylase activity"/>
    <property type="evidence" value="ECO:0007669"/>
    <property type="project" value="UniProtKB-EC"/>
</dbReference>
<evidence type="ECO:0000313" key="10">
    <source>
        <dbReference type="Proteomes" id="UP000265745"/>
    </source>
</evidence>
<dbReference type="GO" id="GO:0030145">
    <property type="term" value="F:manganese ion binding"/>
    <property type="evidence" value="ECO:0007669"/>
    <property type="project" value="UniProtKB-UniRule"/>
</dbReference>
<feature type="binding site" evidence="8">
    <location>
        <position position="98"/>
    </location>
    <ligand>
        <name>ATP</name>
        <dbReference type="ChEBI" id="CHEBI:30616"/>
    </ligand>
</feature>
<keyword evidence="10" id="KW-1185">Reference proteome</keyword>
<keyword evidence="3 8" id="KW-0548">Nucleotidyltransferase</keyword>
<dbReference type="PANTHER" id="PTHR32057">
    <property type="entry name" value="PROTEIN ADENYLYLTRANSFERASE SELO, MITOCHONDRIAL"/>
    <property type="match status" value="1"/>
</dbReference>
<keyword evidence="7 8" id="KW-0460">Magnesium</keyword>
<evidence type="ECO:0000256" key="3">
    <source>
        <dbReference type="ARBA" id="ARBA00022695"/>
    </source>
</evidence>
<name>A0A396RUR4_9PSED</name>
<feature type="binding site" evidence="8">
    <location>
        <position position="95"/>
    </location>
    <ligand>
        <name>ATP</name>
        <dbReference type="ChEBI" id="CHEBI:30616"/>
    </ligand>
</feature>
<feature type="binding site" evidence="8">
    <location>
        <position position="267"/>
    </location>
    <ligand>
        <name>ATP</name>
        <dbReference type="ChEBI" id="CHEBI:30616"/>
    </ligand>
</feature>
<keyword evidence="5 8" id="KW-0547">Nucleotide-binding</keyword>
<feature type="active site" description="Proton acceptor" evidence="8">
    <location>
        <position position="257"/>
    </location>
</feature>
<evidence type="ECO:0000256" key="4">
    <source>
        <dbReference type="ARBA" id="ARBA00022723"/>
    </source>
</evidence>
<comment type="function">
    <text evidence="8">Nucleotidyltransferase involved in the post-translational modification of proteins. It can catalyze the addition of adenosine monophosphate (AMP) or uridine monophosphate (UMP) to a protein, resulting in modifications known as AMPylation and UMPylation.</text>
</comment>
<comment type="catalytic activity">
    <reaction evidence="8">
        <text>L-seryl-[protein] + ATP = 3-O-(5'-adenylyl)-L-seryl-[protein] + diphosphate</text>
        <dbReference type="Rhea" id="RHEA:58120"/>
        <dbReference type="Rhea" id="RHEA-COMP:9863"/>
        <dbReference type="Rhea" id="RHEA-COMP:15073"/>
        <dbReference type="ChEBI" id="CHEBI:29999"/>
        <dbReference type="ChEBI" id="CHEBI:30616"/>
        <dbReference type="ChEBI" id="CHEBI:33019"/>
        <dbReference type="ChEBI" id="CHEBI:142516"/>
        <dbReference type="EC" id="2.7.7.108"/>
    </reaction>
</comment>
<dbReference type="OrthoDB" id="9776281at2"/>
<feature type="binding site" evidence="8">
    <location>
        <position position="130"/>
    </location>
    <ligand>
        <name>ATP</name>
        <dbReference type="ChEBI" id="CHEBI:30616"/>
    </ligand>
</feature>
<dbReference type="AlphaFoldDB" id="A0A396RUR4"/>
<protein>
    <recommendedName>
        <fullName evidence="8">Protein nucleotidyltransferase YdiU</fullName>
        <ecNumber evidence="8">2.7.7.-</ecNumber>
    </recommendedName>
    <alternativeName>
        <fullName evidence="8">Protein adenylyltransferase YdiU</fullName>
        <ecNumber evidence="8">2.7.7.108</ecNumber>
    </alternativeName>
    <alternativeName>
        <fullName evidence="8">Protein uridylyltransferase YdiU</fullName>
        <ecNumber evidence="8">2.7.7.-</ecNumber>
    </alternativeName>
</protein>
<sequence length="497" mass="54749">MSEQPYAPEPPMWNFDNSYARLPDSLHARQAPTPVAQPQWVVLNRALATELGLSIAALESAEGLAVLAGNALPAGAQPLAQAYAGHQFGNFTMLGDGRAVLLGEHISPDGQRVDIQLKGSGPTPFSRRGDGRAVLGPMLREYIISEALHGLGIPTTRSLAVVSSGEAVMRQMREPGAVLTRIASSHLRVGTFEYAIRKGGVELVRELADYTIERHYPHCRTSDNIYLALLEAVMERQATLIASWMQVGFIHGVMNTDNMSLCGESIDFGPCAFMDSYKPMTVFSSIDHQGRYAYGNQPAIGQWNLARLAETLLPLLSDEQEQAVELAQQTLGRYVERYQQAWLQGMGAKLGLFQAGSNDRQLIEDWLQLLDEQQADFTNSFRALAGDPASLAELPPQPLFDSPAFAAWRQRWEARLAQQNESAEQAKALMQRHNPQLIARNHQVEKALQAASESGDLQPVLRLVALLQTPYQVQPGCADYCRQPEPAERVFQTFCGT</sequence>
<comment type="catalytic activity">
    <reaction evidence="8">
        <text>L-tyrosyl-[protein] + ATP = O-(5'-adenylyl)-L-tyrosyl-[protein] + diphosphate</text>
        <dbReference type="Rhea" id="RHEA:54288"/>
        <dbReference type="Rhea" id="RHEA-COMP:10136"/>
        <dbReference type="Rhea" id="RHEA-COMP:13846"/>
        <dbReference type="ChEBI" id="CHEBI:30616"/>
        <dbReference type="ChEBI" id="CHEBI:33019"/>
        <dbReference type="ChEBI" id="CHEBI:46858"/>
        <dbReference type="ChEBI" id="CHEBI:83624"/>
        <dbReference type="EC" id="2.7.7.108"/>
    </reaction>
</comment>
<feature type="binding site" evidence="8">
    <location>
        <position position="131"/>
    </location>
    <ligand>
        <name>ATP</name>
        <dbReference type="ChEBI" id="CHEBI:30616"/>
    </ligand>
</feature>
<proteinExistence type="inferred from homology"/>
<dbReference type="EMBL" id="QJSA01000013">
    <property type="protein sequence ID" value="RHW20318.1"/>
    <property type="molecule type" value="Genomic_DNA"/>
</dbReference>
<evidence type="ECO:0000256" key="1">
    <source>
        <dbReference type="ARBA" id="ARBA00009747"/>
    </source>
</evidence>
<keyword evidence="8" id="KW-0464">Manganese</keyword>
<gene>
    <name evidence="8" type="primary">ydiU</name>
    <name evidence="8" type="synonym">selO</name>
    <name evidence="9" type="ORF">C2846_14770</name>
</gene>
<feature type="binding site" evidence="8">
    <location>
        <position position="188"/>
    </location>
    <ligand>
        <name>ATP</name>
        <dbReference type="ChEBI" id="CHEBI:30616"/>
    </ligand>
</feature>
<evidence type="ECO:0000256" key="5">
    <source>
        <dbReference type="ARBA" id="ARBA00022741"/>
    </source>
</evidence>
<feature type="binding site" evidence="8">
    <location>
        <position position="97"/>
    </location>
    <ligand>
        <name>ATP</name>
        <dbReference type="ChEBI" id="CHEBI:30616"/>
    </ligand>
</feature>
<dbReference type="Pfam" id="PF02696">
    <property type="entry name" value="SelO"/>
    <property type="match status" value="1"/>
</dbReference>
<comment type="caution">
    <text evidence="9">The sequence shown here is derived from an EMBL/GenBank/DDBJ whole genome shotgun (WGS) entry which is preliminary data.</text>
</comment>
<dbReference type="EC" id="2.7.7.-" evidence="8"/>
<dbReference type="NCBIfam" id="NF000658">
    <property type="entry name" value="PRK00029.1"/>
    <property type="match status" value="1"/>
</dbReference>
<dbReference type="InterPro" id="IPR003846">
    <property type="entry name" value="SelO"/>
</dbReference>
<dbReference type="EC" id="2.7.7.108" evidence="8"/>
<comment type="catalytic activity">
    <reaction evidence="8">
        <text>L-threonyl-[protein] + ATP = 3-O-(5'-adenylyl)-L-threonyl-[protein] + diphosphate</text>
        <dbReference type="Rhea" id="RHEA:54292"/>
        <dbReference type="Rhea" id="RHEA-COMP:11060"/>
        <dbReference type="Rhea" id="RHEA-COMP:13847"/>
        <dbReference type="ChEBI" id="CHEBI:30013"/>
        <dbReference type="ChEBI" id="CHEBI:30616"/>
        <dbReference type="ChEBI" id="CHEBI:33019"/>
        <dbReference type="ChEBI" id="CHEBI:138113"/>
        <dbReference type="EC" id="2.7.7.108"/>
    </reaction>
</comment>
<comment type="catalytic activity">
    <reaction evidence="8">
        <text>L-tyrosyl-[protein] + UTP = O-(5'-uridylyl)-L-tyrosyl-[protein] + diphosphate</text>
        <dbReference type="Rhea" id="RHEA:83887"/>
        <dbReference type="Rhea" id="RHEA-COMP:10136"/>
        <dbReference type="Rhea" id="RHEA-COMP:20238"/>
        <dbReference type="ChEBI" id="CHEBI:33019"/>
        <dbReference type="ChEBI" id="CHEBI:46398"/>
        <dbReference type="ChEBI" id="CHEBI:46858"/>
        <dbReference type="ChEBI" id="CHEBI:90602"/>
    </reaction>
</comment>
<feature type="binding site" evidence="8">
    <location>
        <position position="258"/>
    </location>
    <ligand>
        <name>Mg(2+)</name>
        <dbReference type="ChEBI" id="CHEBI:18420"/>
    </ligand>
</feature>
<feature type="binding site" evidence="8">
    <location>
        <position position="118"/>
    </location>
    <ligand>
        <name>ATP</name>
        <dbReference type="ChEBI" id="CHEBI:30616"/>
    </ligand>
</feature>
<comment type="catalytic activity">
    <reaction evidence="8">
        <text>L-histidyl-[protein] + UTP = N(tele)-(5'-uridylyl)-L-histidyl-[protein] + diphosphate</text>
        <dbReference type="Rhea" id="RHEA:83891"/>
        <dbReference type="Rhea" id="RHEA-COMP:9745"/>
        <dbReference type="Rhea" id="RHEA-COMP:20239"/>
        <dbReference type="ChEBI" id="CHEBI:29979"/>
        <dbReference type="ChEBI" id="CHEBI:33019"/>
        <dbReference type="ChEBI" id="CHEBI:46398"/>
        <dbReference type="ChEBI" id="CHEBI:233474"/>
    </reaction>
</comment>
<dbReference type="PANTHER" id="PTHR32057:SF14">
    <property type="entry name" value="PROTEIN ADENYLYLTRANSFERASE SELO, MITOCHONDRIAL"/>
    <property type="match status" value="1"/>
</dbReference>
<keyword evidence="4 8" id="KW-0479">Metal-binding</keyword>
<dbReference type="GO" id="GO:0000287">
    <property type="term" value="F:magnesium ion binding"/>
    <property type="evidence" value="ECO:0007669"/>
    <property type="project" value="UniProtKB-UniRule"/>
</dbReference>
<comment type="catalytic activity">
    <reaction evidence="8">
        <text>L-seryl-[protein] + UTP = O-(5'-uridylyl)-L-seryl-[protein] + diphosphate</text>
        <dbReference type="Rhea" id="RHEA:64604"/>
        <dbReference type="Rhea" id="RHEA-COMP:9863"/>
        <dbReference type="Rhea" id="RHEA-COMP:16635"/>
        <dbReference type="ChEBI" id="CHEBI:29999"/>
        <dbReference type="ChEBI" id="CHEBI:33019"/>
        <dbReference type="ChEBI" id="CHEBI:46398"/>
        <dbReference type="ChEBI" id="CHEBI:156051"/>
    </reaction>
</comment>
<feature type="binding site" evidence="8">
    <location>
        <position position="267"/>
    </location>
    <ligand>
        <name>Mg(2+)</name>
        <dbReference type="ChEBI" id="CHEBI:18420"/>
    </ligand>
</feature>
<dbReference type="HAMAP" id="MF_00692">
    <property type="entry name" value="SelO"/>
    <property type="match status" value="1"/>
</dbReference>
<comment type="cofactor">
    <cofactor evidence="8">
        <name>Mg(2+)</name>
        <dbReference type="ChEBI" id="CHEBI:18420"/>
    </cofactor>
    <cofactor evidence="8">
        <name>Mn(2+)</name>
        <dbReference type="ChEBI" id="CHEBI:29035"/>
    </cofactor>
</comment>
<dbReference type="GO" id="GO:0005524">
    <property type="term" value="F:ATP binding"/>
    <property type="evidence" value="ECO:0007669"/>
    <property type="project" value="UniProtKB-UniRule"/>
</dbReference>
<evidence type="ECO:0000256" key="7">
    <source>
        <dbReference type="ARBA" id="ARBA00022842"/>
    </source>
</evidence>
<feature type="binding site" evidence="8">
    <location>
        <position position="181"/>
    </location>
    <ligand>
        <name>ATP</name>
        <dbReference type="ChEBI" id="CHEBI:30616"/>
    </ligand>
</feature>
<evidence type="ECO:0000313" key="9">
    <source>
        <dbReference type="EMBL" id="RHW20318.1"/>
    </source>
</evidence>
<organism evidence="9 10">
    <name type="scientific">Pseudomonas jilinensis</name>
    <dbReference type="NCBI Taxonomy" id="2078689"/>
    <lineage>
        <taxon>Bacteria</taxon>
        <taxon>Pseudomonadati</taxon>
        <taxon>Pseudomonadota</taxon>
        <taxon>Gammaproteobacteria</taxon>
        <taxon>Pseudomonadales</taxon>
        <taxon>Pseudomonadaceae</taxon>
        <taxon>Pseudomonas</taxon>
    </lineage>
</organism>
<accession>A0A396RUR4</accession>
<evidence type="ECO:0000256" key="8">
    <source>
        <dbReference type="HAMAP-Rule" id="MF_00692"/>
    </source>
</evidence>
<keyword evidence="6 8" id="KW-0067">ATP-binding</keyword>
<keyword evidence="2 8" id="KW-0808">Transferase</keyword>
<evidence type="ECO:0000256" key="6">
    <source>
        <dbReference type="ARBA" id="ARBA00022840"/>
    </source>
</evidence>
<comment type="similarity">
    <text evidence="1 8">Belongs to the SELO family.</text>
</comment>
<reference evidence="9 10" key="1">
    <citation type="submission" date="2018-06" db="EMBL/GenBank/DDBJ databases">
        <title>Pseudomonas jilinensis sp. nov., isolated from the production water of Jilin Oilfield in China.</title>
        <authorList>
            <person name="Wang J."/>
        </authorList>
    </citation>
    <scope>NUCLEOTIDE SEQUENCE [LARGE SCALE GENOMIC DNA]</scope>
    <source>
        <strain evidence="9 10">JS15-10A1</strain>
    </source>
</reference>